<evidence type="ECO:0000259" key="2">
    <source>
        <dbReference type="Pfam" id="PF13406"/>
    </source>
</evidence>
<dbReference type="Gene3D" id="1.10.8.350">
    <property type="entry name" value="Bacterial muramidase"/>
    <property type="match status" value="1"/>
</dbReference>
<keyword evidence="1" id="KW-0812">Transmembrane</keyword>
<feature type="transmembrane region" description="Helical" evidence="1">
    <location>
        <begin position="20"/>
        <end position="43"/>
    </location>
</feature>
<dbReference type="HOGENOM" id="CLU_1202878_0_0_0"/>
<dbReference type="InterPro" id="IPR031304">
    <property type="entry name" value="SLT_2"/>
</dbReference>
<dbReference type="GO" id="GO:0008933">
    <property type="term" value="F:peptidoglycan lytic transglycosylase activity"/>
    <property type="evidence" value="ECO:0007669"/>
    <property type="project" value="TreeGrafter"/>
</dbReference>
<dbReference type="AlphaFoldDB" id="A0A081BSY7"/>
<dbReference type="SUPFAM" id="SSF53955">
    <property type="entry name" value="Lysozyme-like"/>
    <property type="match status" value="1"/>
</dbReference>
<keyword evidence="4" id="KW-1185">Reference proteome</keyword>
<dbReference type="Proteomes" id="UP000030700">
    <property type="component" value="Unassembled WGS sequence"/>
</dbReference>
<protein>
    <recommendedName>
        <fullName evidence="2">Transglycosylase SLT domain-containing protein</fullName>
    </recommendedName>
</protein>
<sequence length="243" mass="28231">MIFFVHFVCFVVVFMRKKLFLVGIVVLLVYLLVFNAVTSRIVFSERSWTSKAGALAEYGLAQTVKGLWWLGCKGFELLQRAWYTLKPEKPTYDIKNSSELYRLYKEVETWSGLPWQVFWGLHSEETALGKNLGTIPVLSVLPKEQLPYFYQICRELHWDPKQVYGSNKGAIGPFQFIPETWVRHAVDANGDGRKDPFDVEDAAFSAANYLLYKGGQANLSNAIWHYNQDRQYVKRVMRYLRYS</sequence>
<dbReference type="CDD" id="cd13399">
    <property type="entry name" value="Slt35-like"/>
    <property type="match status" value="1"/>
</dbReference>
<name>A0A081BSY7_9BACT</name>
<feature type="domain" description="Transglycosylase SLT" evidence="2">
    <location>
        <begin position="101"/>
        <end position="214"/>
    </location>
</feature>
<evidence type="ECO:0000313" key="4">
    <source>
        <dbReference type="Proteomes" id="UP000030700"/>
    </source>
</evidence>
<keyword evidence="1" id="KW-1133">Transmembrane helix</keyword>
<dbReference type="PANTHER" id="PTHR30163:SF8">
    <property type="entry name" value="LYTIC MUREIN TRANSGLYCOSYLASE"/>
    <property type="match status" value="1"/>
</dbReference>
<reference evidence="3" key="1">
    <citation type="journal article" date="2015" name="PeerJ">
        <title>First genomic representation of candidate bacterial phylum KSB3 points to enhanced environmental sensing as a trigger of wastewater bulking.</title>
        <authorList>
            <person name="Sekiguchi Y."/>
            <person name="Ohashi A."/>
            <person name="Parks D.H."/>
            <person name="Yamauchi T."/>
            <person name="Tyson G.W."/>
            <person name="Hugenholtz P."/>
        </authorList>
    </citation>
    <scope>NUCLEOTIDE SEQUENCE [LARGE SCALE GENOMIC DNA]</scope>
</reference>
<organism evidence="3">
    <name type="scientific">Candidatus Moduliflexus flocculans</name>
    <dbReference type="NCBI Taxonomy" id="1499966"/>
    <lineage>
        <taxon>Bacteria</taxon>
        <taxon>Candidatus Moduliflexota</taxon>
        <taxon>Candidatus Moduliflexia</taxon>
        <taxon>Candidatus Moduliflexales</taxon>
        <taxon>Candidatus Moduliflexaceae</taxon>
    </lineage>
</organism>
<dbReference type="PANTHER" id="PTHR30163">
    <property type="entry name" value="MEMBRANE-BOUND LYTIC MUREIN TRANSGLYCOSYLASE B"/>
    <property type="match status" value="1"/>
</dbReference>
<gene>
    <name evidence="3" type="ORF">U14_05805</name>
</gene>
<dbReference type="Pfam" id="PF13406">
    <property type="entry name" value="SLT_2"/>
    <property type="match status" value="1"/>
</dbReference>
<dbReference type="InterPro" id="IPR023346">
    <property type="entry name" value="Lysozyme-like_dom_sf"/>
</dbReference>
<dbReference type="GO" id="GO:0009253">
    <property type="term" value="P:peptidoglycan catabolic process"/>
    <property type="evidence" value="ECO:0007669"/>
    <property type="project" value="TreeGrafter"/>
</dbReference>
<dbReference type="Gene3D" id="1.10.530.10">
    <property type="match status" value="1"/>
</dbReference>
<evidence type="ECO:0000313" key="3">
    <source>
        <dbReference type="EMBL" id="GAK54518.1"/>
    </source>
</evidence>
<dbReference type="EMBL" id="DF820461">
    <property type="protein sequence ID" value="GAK54518.1"/>
    <property type="molecule type" value="Genomic_DNA"/>
</dbReference>
<dbReference type="STRING" id="1499966.U14_05805"/>
<accession>A0A081BSY7</accession>
<proteinExistence type="predicted"/>
<keyword evidence="1" id="KW-0472">Membrane</keyword>
<dbReference type="InterPro" id="IPR043426">
    <property type="entry name" value="MltB-like"/>
</dbReference>
<evidence type="ECO:0000256" key="1">
    <source>
        <dbReference type="SAM" id="Phobius"/>
    </source>
</evidence>